<organism evidence="1 2">
    <name type="scientific">Brachionus plicatilis</name>
    <name type="common">Marine rotifer</name>
    <name type="synonym">Brachionus muelleri</name>
    <dbReference type="NCBI Taxonomy" id="10195"/>
    <lineage>
        <taxon>Eukaryota</taxon>
        <taxon>Metazoa</taxon>
        <taxon>Spiralia</taxon>
        <taxon>Gnathifera</taxon>
        <taxon>Rotifera</taxon>
        <taxon>Eurotatoria</taxon>
        <taxon>Monogononta</taxon>
        <taxon>Pseudotrocha</taxon>
        <taxon>Ploima</taxon>
        <taxon>Brachionidae</taxon>
        <taxon>Brachionus</taxon>
    </lineage>
</organism>
<dbReference type="AlphaFoldDB" id="A0A3M7SPM8"/>
<reference evidence="1 2" key="1">
    <citation type="journal article" date="2018" name="Sci. Rep.">
        <title>Genomic signatures of local adaptation to the degree of environmental predictability in rotifers.</title>
        <authorList>
            <person name="Franch-Gras L."/>
            <person name="Hahn C."/>
            <person name="Garcia-Roger E.M."/>
            <person name="Carmona M.J."/>
            <person name="Serra M."/>
            <person name="Gomez A."/>
        </authorList>
    </citation>
    <scope>NUCLEOTIDE SEQUENCE [LARGE SCALE GENOMIC DNA]</scope>
    <source>
        <strain evidence="1">HYR1</strain>
    </source>
</reference>
<comment type="caution">
    <text evidence="1">The sequence shown here is derived from an EMBL/GenBank/DDBJ whole genome shotgun (WGS) entry which is preliminary data.</text>
</comment>
<proteinExistence type="predicted"/>
<keyword evidence="2" id="KW-1185">Reference proteome</keyword>
<evidence type="ECO:0000313" key="1">
    <source>
        <dbReference type="EMBL" id="RNA37560.1"/>
    </source>
</evidence>
<dbReference type="EMBL" id="REGN01001030">
    <property type="protein sequence ID" value="RNA37560.1"/>
    <property type="molecule type" value="Genomic_DNA"/>
</dbReference>
<accession>A0A3M7SPM8</accession>
<dbReference type="Proteomes" id="UP000276133">
    <property type="component" value="Unassembled WGS sequence"/>
</dbReference>
<protein>
    <submittedName>
        <fullName evidence="1">Uncharacterized protein</fullName>
    </submittedName>
</protein>
<name>A0A3M7SPM8_BRAPC</name>
<evidence type="ECO:0000313" key="2">
    <source>
        <dbReference type="Proteomes" id="UP000276133"/>
    </source>
</evidence>
<gene>
    <name evidence="1" type="ORF">BpHYR1_025184</name>
</gene>
<sequence length="110" mass="12560">MVRCTLYSHWESIVTWSVCGCSGIILTNPNPLSLKIKISGEFLKPKCMLFSNLFKNRFCLIDKVTTQLVNSINKAPITDIPEKNRFLNFNVRDLLMRMPYTLDSGEIDSA</sequence>